<feature type="region of interest" description="Disordered" evidence="1">
    <location>
        <begin position="89"/>
        <end position="151"/>
    </location>
</feature>
<dbReference type="OMA" id="ILIQTRD"/>
<dbReference type="GeneID" id="108039326"/>
<proteinExistence type="predicted"/>
<dbReference type="Pfam" id="PF00240">
    <property type="entry name" value="ubiquitin"/>
    <property type="match status" value="1"/>
</dbReference>
<dbReference type="SMART" id="SM00213">
    <property type="entry name" value="UBQ"/>
    <property type="match status" value="1"/>
</dbReference>
<dbReference type="OrthoDB" id="267397at2759"/>
<dbReference type="Proteomes" id="UP001652680">
    <property type="component" value="Unassembled WGS sequence"/>
</dbReference>
<dbReference type="InterPro" id="IPR000626">
    <property type="entry name" value="Ubiquitin-like_dom"/>
</dbReference>
<dbReference type="EnsemblMetazoa" id="XM_017116286.2">
    <property type="protein sequence ID" value="XP_016971775.1"/>
    <property type="gene ID" value="LOC108039326"/>
</dbReference>
<gene>
    <name evidence="5" type="primary">LOC108039326</name>
    <name evidence="3" type="synonym">108039326</name>
</gene>
<dbReference type="AlphaFoldDB" id="A0A6P4E1D6"/>
<dbReference type="SUPFAM" id="SSF54236">
    <property type="entry name" value="Ubiquitin-like"/>
    <property type="match status" value="1"/>
</dbReference>
<reference evidence="4" key="1">
    <citation type="journal article" date="2021" name="Elife">
        <title>Highly contiguous assemblies of 101 drosophilid genomes.</title>
        <authorList>
            <person name="Kim B.Y."/>
            <person name="Wang J.R."/>
            <person name="Miller D.E."/>
            <person name="Barmina O."/>
            <person name="Delaney E."/>
            <person name="Thompson A."/>
            <person name="Comeault A.A."/>
            <person name="Peede D."/>
            <person name="D'Agostino E.R."/>
            <person name="Pelaez J."/>
            <person name="Aguilar J.M."/>
            <person name="Haji D."/>
            <person name="Matsunaga T."/>
            <person name="Armstrong E.E."/>
            <person name="Zych M."/>
            <person name="Ogawa Y."/>
            <person name="Stamenkovic-Radak M."/>
            <person name="Jelic M."/>
            <person name="Veselinovic M.S."/>
            <person name="Tanaskovic M."/>
            <person name="Eric P."/>
            <person name="Gao J.J."/>
            <person name="Katoh T.K."/>
            <person name="Toda M.J."/>
            <person name="Watabe H."/>
            <person name="Watada M."/>
            <person name="Davis J.S."/>
            <person name="Moyle L.C."/>
            <person name="Manoli G."/>
            <person name="Bertolini E."/>
            <person name="Kostal V."/>
            <person name="Hawley R.S."/>
            <person name="Takahashi A."/>
            <person name="Jones C.D."/>
            <person name="Price D.K."/>
            <person name="Whiteman N."/>
            <person name="Kopp A."/>
            <person name="Matute D.R."/>
            <person name="Petrov D.A."/>
        </authorList>
    </citation>
    <scope>NUCLEOTIDE SEQUENCE [LARGE SCALE GENOMIC DNA]</scope>
</reference>
<evidence type="ECO:0000313" key="5">
    <source>
        <dbReference type="RefSeq" id="XP_016971775.1"/>
    </source>
</evidence>
<dbReference type="InterPro" id="IPR029071">
    <property type="entry name" value="Ubiquitin-like_domsf"/>
</dbReference>
<dbReference type="Gene3D" id="3.10.20.90">
    <property type="entry name" value="Phosphatidylinositol 3-kinase Catalytic Subunit, Chain A, domain 1"/>
    <property type="match status" value="1"/>
</dbReference>
<feature type="region of interest" description="Disordered" evidence="1">
    <location>
        <begin position="200"/>
        <end position="234"/>
    </location>
</feature>
<reference evidence="3" key="3">
    <citation type="submission" date="2025-05" db="UniProtKB">
        <authorList>
            <consortium name="EnsemblMetazoa"/>
        </authorList>
    </citation>
    <scope>IDENTIFICATION</scope>
</reference>
<evidence type="ECO:0000313" key="4">
    <source>
        <dbReference type="Proteomes" id="UP001652680"/>
    </source>
</evidence>
<name>A0A6P4E1D6_DRORH</name>
<accession>A0A6P4E1D6</accession>
<evidence type="ECO:0000313" key="3">
    <source>
        <dbReference type="EnsemblMetazoa" id="XP_016971775.1"/>
    </source>
</evidence>
<keyword evidence="4" id="KW-1185">Reference proteome</keyword>
<organism evidence="5">
    <name type="scientific">Drosophila rhopaloa</name>
    <name type="common">Fruit fly</name>
    <dbReference type="NCBI Taxonomy" id="1041015"/>
    <lineage>
        <taxon>Eukaryota</taxon>
        <taxon>Metazoa</taxon>
        <taxon>Ecdysozoa</taxon>
        <taxon>Arthropoda</taxon>
        <taxon>Hexapoda</taxon>
        <taxon>Insecta</taxon>
        <taxon>Pterygota</taxon>
        <taxon>Neoptera</taxon>
        <taxon>Endopterygota</taxon>
        <taxon>Diptera</taxon>
        <taxon>Brachycera</taxon>
        <taxon>Muscomorpha</taxon>
        <taxon>Ephydroidea</taxon>
        <taxon>Drosophilidae</taxon>
        <taxon>Drosophila</taxon>
        <taxon>Sophophora</taxon>
    </lineage>
</organism>
<feature type="domain" description="Ubiquitin-like" evidence="2">
    <location>
        <begin position="4"/>
        <end position="72"/>
    </location>
</feature>
<reference evidence="5" key="2">
    <citation type="submission" date="2025-04" db="UniProtKB">
        <authorList>
            <consortium name="RefSeq"/>
        </authorList>
    </citation>
    <scope>IDENTIFICATION</scope>
</reference>
<sequence>MRRMQILVQTRDGRKSIYEVDRFGTVGHLKARIGRTMAVPMGFSRLTYKGRILANQSVLEDVGIKRMSTLDLFWQPVVLTPKQLSDKEGDLDKLEQKQRTSMQSSSLAESYDQMVKTGGLLKGSDSFQDGEGVAGGEIPNPAGTPLTQEEDEDELLEDLILPSSDGLDFLALTGRPKKSDDHIEKDLVNMVDLVPIAAPLPDPLVDSPPKKPETSAPSKSIKLKLKGKKNRKKK</sequence>
<evidence type="ECO:0000259" key="2">
    <source>
        <dbReference type="PROSITE" id="PS50053"/>
    </source>
</evidence>
<evidence type="ECO:0000256" key="1">
    <source>
        <dbReference type="SAM" id="MobiDB-lite"/>
    </source>
</evidence>
<dbReference type="RefSeq" id="XP_016971775.1">
    <property type="nucleotide sequence ID" value="XM_017116286.1"/>
</dbReference>
<protein>
    <submittedName>
        <fullName evidence="5">Uncharacterized protein LOC108039326</fullName>
    </submittedName>
</protein>
<feature type="compositionally biased region" description="Basic residues" evidence="1">
    <location>
        <begin position="221"/>
        <end position="234"/>
    </location>
</feature>
<feature type="compositionally biased region" description="Basic and acidic residues" evidence="1">
    <location>
        <begin position="89"/>
        <end position="98"/>
    </location>
</feature>
<feature type="compositionally biased region" description="Polar residues" evidence="1">
    <location>
        <begin position="99"/>
        <end position="108"/>
    </location>
</feature>
<dbReference type="PROSITE" id="PS50053">
    <property type="entry name" value="UBIQUITIN_2"/>
    <property type="match status" value="1"/>
</dbReference>